<reference evidence="2" key="1">
    <citation type="submission" date="2014-09" db="EMBL/GenBank/DDBJ databases">
        <authorList>
            <person name="Probst J Alexander"/>
        </authorList>
    </citation>
    <scope>NUCLEOTIDE SEQUENCE</scope>
</reference>
<dbReference type="SUPFAM" id="SSF53448">
    <property type="entry name" value="Nucleotide-diphospho-sugar transferases"/>
    <property type="match status" value="1"/>
</dbReference>
<dbReference type="AlphaFoldDB" id="A0A098EAR5"/>
<dbReference type="Pfam" id="PF00535">
    <property type="entry name" value="Glycos_transf_2"/>
    <property type="match status" value="1"/>
</dbReference>
<dbReference type="EMBL" id="CCXY01000246">
    <property type="protein sequence ID" value="CEG13087.1"/>
    <property type="molecule type" value="Genomic_DNA"/>
</dbReference>
<name>A0A098EAR5_9ZZZZ</name>
<organism evidence="2">
    <name type="scientific">groundwater metagenome</name>
    <dbReference type="NCBI Taxonomy" id="717931"/>
    <lineage>
        <taxon>unclassified sequences</taxon>
        <taxon>metagenomes</taxon>
        <taxon>ecological metagenomes</taxon>
    </lineage>
</organism>
<proteinExistence type="predicted"/>
<evidence type="ECO:0000259" key="1">
    <source>
        <dbReference type="Pfam" id="PF00535"/>
    </source>
</evidence>
<sequence>MENKQQKVSIGMPVWNGGDFIKQTLDSLLAQDFTDFELIISDNTSTDKTKEICKEYAERDNRIKYYRNDVNIGAEANFKKVLDLANAPYFMWASYDDLWEPTYISEMVKVLDTNKSVVVAFCVSDSIDANGKQLWVHKDHLNLFSKGTTFKRSFKFLIKSPWYHQANIIYGLMRTSVIKNIGGMINFEKFRENRLNRGGYAVDLLTIFRLIFEGDFYIINKVLFHHRLMRKDTDNYLKSNKKIEIISIFFSKVFNMFRNVHTYSNGLRRIIYESDLKSYQKYFLFCVTFVQEFKMFIGHLFYYFISFLKFMFSKVYRKEYYINLSSNSNFKEKKV</sequence>
<evidence type="ECO:0000313" key="2">
    <source>
        <dbReference type="EMBL" id="CEG13087.1"/>
    </source>
</evidence>
<dbReference type="PANTHER" id="PTHR22916">
    <property type="entry name" value="GLYCOSYLTRANSFERASE"/>
    <property type="match status" value="1"/>
</dbReference>
<gene>
    <name evidence="2" type="ORF">MSIBF_A320005</name>
</gene>
<feature type="domain" description="Glycosyltransferase 2-like" evidence="1">
    <location>
        <begin position="9"/>
        <end position="163"/>
    </location>
</feature>
<dbReference type="InterPro" id="IPR001173">
    <property type="entry name" value="Glyco_trans_2-like"/>
</dbReference>
<protein>
    <recommendedName>
        <fullName evidence="1">Glycosyltransferase 2-like domain-containing protein</fullName>
    </recommendedName>
</protein>
<dbReference type="InterPro" id="IPR029044">
    <property type="entry name" value="Nucleotide-diphossugar_trans"/>
</dbReference>
<dbReference type="Gene3D" id="3.90.550.10">
    <property type="entry name" value="Spore Coat Polysaccharide Biosynthesis Protein SpsA, Chain A"/>
    <property type="match status" value="1"/>
</dbReference>
<accession>A0A098EAR5</accession>
<dbReference type="PANTHER" id="PTHR22916:SF56">
    <property type="entry name" value="GLYCOSYL TRANSFERASE"/>
    <property type="match status" value="1"/>
</dbReference>